<dbReference type="InterPro" id="IPR009267">
    <property type="entry name" value="NTP_transf_6"/>
</dbReference>
<protein>
    <recommendedName>
        <fullName evidence="3">Nucleotidyltransferase family protein</fullName>
    </recommendedName>
</protein>
<dbReference type="PANTHER" id="PTHR39166">
    <property type="entry name" value="BLL1166 PROTEIN"/>
    <property type="match status" value="1"/>
</dbReference>
<dbReference type="EMBL" id="BMFK01000001">
    <property type="protein sequence ID" value="GGE57188.1"/>
    <property type="molecule type" value="Genomic_DNA"/>
</dbReference>
<sequence length="187" mass="21448">MSIKNEQDILHLIQEDKWMMDVLTTAQSLHLPDWWVCAGFVRSKIWDTLHGFTDRTSTPDVDVIYFDPTNIEESIEKQYEEQLHTLLPGIPWSVKNEARMHLVNGLPPYTSSVDAISQFPETATALGVTLDDSNTLHLSAPHGIKDTLHFIIRPTPTFLADPALLAHYEKRLIQKNWQAKWPKVRPL</sequence>
<accession>A0A917AJB6</accession>
<dbReference type="Pfam" id="PF06042">
    <property type="entry name" value="NTP_transf_6"/>
    <property type="match status" value="1"/>
</dbReference>
<organism evidence="1 2">
    <name type="scientific">Priestia taiwanensis</name>
    <dbReference type="NCBI Taxonomy" id="1347902"/>
    <lineage>
        <taxon>Bacteria</taxon>
        <taxon>Bacillati</taxon>
        <taxon>Bacillota</taxon>
        <taxon>Bacilli</taxon>
        <taxon>Bacillales</taxon>
        <taxon>Bacillaceae</taxon>
        <taxon>Priestia</taxon>
    </lineage>
</organism>
<dbReference type="RefSeq" id="WP_188386814.1">
    <property type="nucleotide sequence ID" value="NZ_BMFK01000001.1"/>
</dbReference>
<proteinExistence type="predicted"/>
<dbReference type="Proteomes" id="UP000605259">
    <property type="component" value="Unassembled WGS sequence"/>
</dbReference>
<comment type="caution">
    <text evidence="1">The sequence shown here is derived from an EMBL/GenBank/DDBJ whole genome shotgun (WGS) entry which is preliminary data.</text>
</comment>
<reference evidence="1" key="2">
    <citation type="submission" date="2020-09" db="EMBL/GenBank/DDBJ databases">
        <authorList>
            <person name="Sun Q."/>
            <person name="Zhou Y."/>
        </authorList>
    </citation>
    <scope>NUCLEOTIDE SEQUENCE</scope>
    <source>
        <strain evidence="1">CGMCC 1.12698</strain>
    </source>
</reference>
<evidence type="ECO:0008006" key="3">
    <source>
        <dbReference type="Google" id="ProtNLM"/>
    </source>
</evidence>
<name>A0A917AJB6_9BACI</name>
<reference evidence="1" key="1">
    <citation type="journal article" date="2014" name="Int. J. Syst. Evol. Microbiol.">
        <title>Complete genome sequence of Corynebacterium casei LMG S-19264T (=DSM 44701T), isolated from a smear-ripened cheese.</title>
        <authorList>
            <consortium name="US DOE Joint Genome Institute (JGI-PGF)"/>
            <person name="Walter F."/>
            <person name="Albersmeier A."/>
            <person name="Kalinowski J."/>
            <person name="Ruckert C."/>
        </authorList>
    </citation>
    <scope>NUCLEOTIDE SEQUENCE</scope>
    <source>
        <strain evidence="1">CGMCC 1.12698</strain>
    </source>
</reference>
<evidence type="ECO:0000313" key="1">
    <source>
        <dbReference type="EMBL" id="GGE57188.1"/>
    </source>
</evidence>
<keyword evidence="2" id="KW-1185">Reference proteome</keyword>
<dbReference type="AlphaFoldDB" id="A0A917AJB6"/>
<dbReference type="PANTHER" id="PTHR39166:SF1">
    <property type="entry name" value="BLL1166 PROTEIN"/>
    <property type="match status" value="1"/>
</dbReference>
<evidence type="ECO:0000313" key="2">
    <source>
        <dbReference type="Proteomes" id="UP000605259"/>
    </source>
</evidence>
<gene>
    <name evidence="1" type="ORF">GCM10007140_04410</name>
</gene>